<dbReference type="Pfam" id="PF10432">
    <property type="entry name" value="bact-PGI_C"/>
    <property type="match status" value="1"/>
</dbReference>
<accession>A0ABM7ZKF3</accession>
<evidence type="ECO:0000313" key="4">
    <source>
        <dbReference type="EMBL" id="BDM66870.1"/>
    </source>
</evidence>
<evidence type="ECO:0000256" key="2">
    <source>
        <dbReference type="ARBA" id="ARBA00023235"/>
    </source>
</evidence>
<keyword evidence="5" id="KW-1185">Reference proteome</keyword>
<sequence>MLDESLLDTPDALAGADRFGLLRGVAEAGARARTAARSAAESGIPELTPDGRPRSVLVAGPGPAAAGVADLLRALSGGSCPVSLIQPTGVAPMPGALRWTLPGWAGPLDLLLLAGPDASDPGLAELVEQAYRRGCAVVAVTPAGGPLADAVIQARGLAVPLATTAYDTEFDVEGAPPAAPGTLWSVLIPMLSLADRIGLISAPQDALGKLADRLDHLAERCGPAIPTYSNPGKALAAHLADALPLIWTEGTVAHAVGRHFATELAGLAGRPALAAELPEALTTHRTLLAGALAPGTDADDFFRDRVEQPTTTTLHARVVLLRDQEPDALSATRAARALAEERDAALTELQPDPGSELEMAAELLAIADFGAVYLALAGTE</sequence>
<keyword evidence="2 4" id="KW-0413">Isomerase</keyword>
<feature type="domain" description="Bifunctional glucose-6-phosphate/mannose-6-phosphate isomerase C-terminal" evidence="3">
    <location>
        <begin position="230"/>
        <end position="377"/>
    </location>
</feature>
<dbReference type="InterPro" id="IPR019490">
    <property type="entry name" value="Glu6P/Mann6P_isomerase_C"/>
</dbReference>
<evidence type="ECO:0000256" key="1">
    <source>
        <dbReference type="ARBA" id="ARBA00010523"/>
    </source>
</evidence>
<dbReference type="EMBL" id="AP026073">
    <property type="protein sequence ID" value="BDM66870.1"/>
    <property type="molecule type" value="Genomic_DNA"/>
</dbReference>
<comment type="similarity">
    <text evidence="1">Belongs to the PGI/PMI family.</text>
</comment>
<dbReference type="GO" id="GO:0016853">
    <property type="term" value="F:isomerase activity"/>
    <property type="evidence" value="ECO:0007669"/>
    <property type="project" value="UniProtKB-KW"/>
</dbReference>
<dbReference type="RefSeq" id="WP_261951127.1">
    <property type="nucleotide sequence ID" value="NZ_AP026073.1"/>
</dbReference>
<evidence type="ECO:0000259" key="3">
    <source>
        <dbReference type="Pfam" id="PF10432"/>
    </source>
</evidence>
<dbReference type="SUPFAM" id="SSF53697">
    <property type="entry name" value="SIS domain"/>
    <property type="match status" value="1"/>
</dbReference>
<proteinExistence type="inferred from homology"/>
<name>A0ABM7ZKF3_STRNI</name>
<dbReference type="InterPro" id="IPR046348">
    <property type="entry name" value="SIS_dom_sf"/>
</dbReference>
<reference evidence="4" key="1">
    <citation type="submission" date="2022-06" db="EMBL/GenBank/DDBJ databases">
        <title>Complete genome sequence of Streptomyces nigrescens HEK616.</title>
        <authorList>
            <person name="Asamizu S."/>
            <person name="Onaka H."/>
        </authorList>
    </citation>
    <scope>NUCLEOTIDE SEQUENCE</scope>
    <source>
        <strain evidence="4">HEK616</strain>
    </source>
</reference>
<protein>
    <submittedName>
        <fullName evidence="4">Bifunctional glucose-6-phosphate/mannose-6-phosphate isomerase</fullName>
    </submittedName>
</protein>
<dbReference type="Gene3D" id="3.40.50.10490">
    <property type="entry name" value="Glucose-6-phosphate isomerase like protein, domain 1"/>
    <property type="match status" value="1"/>
</dbReference>
<gene>
    <name evidence="4" type="ORF">HEK616_03570</name>
</gene>
<dbReference type="Proteomes" id="UP001059597">
    <property type="component" value="Chromosome"/>
</dbReference>
<organism evidence="4 5">
    <name type="scientific">Streptomyces nigrescens</name>
    <dbReference type="NCBI Taxonomy" id="1920"/>
    <lineage>
        <taxon>Bacteria</taxon>
        <taxon>Bacillati</taxon>
        <taxon>Actinomycetota</taxon>
        <taxon>Actinomycetes</taxon>
        <taxon>Kitasatosporales</taxon>
        <taxon>Streptomycetaceae</taxon>
        <taxon>Streptomyces</taxon>
    </lineage>
</organism>
<evidence type="ECO:0000313" key="5">
    <source>
        <dbReference type="Proteomes" id="UP001059597"/>
    </source>
</evidence>